<keyword evidence="2" id="KW-1185">Reference proteome</keyword>
<reference evidence="1 2" key="1">
    <citation type="submission" date="2018-10" db="EMBL/GenBank/DDBJ databases">
        <title>A high-quality apple genome assembly.</title>
        <authorList>
            <person name="Hu J."/>
        </authorList>
    </citation>
    <scope>NUCLEOTIDE SEQUENCE [LARGE SCALE GENOMIC DNA]</scope>
    <source>
        <strain evidence="2">cv. HFTH1</strain>
        <tissue evidence="1">Young leaf</tissue>
    </source>
</reference>
<gene>
    <name evidence="1" type="ORF">DVH24_040394</name>
</gene>
<dbReference type="Proteomes" id="UP000290289">
    <property type="component" value="Chromosome 13"/>
</dbReference>
<dbReference type="AlphaFoldDB" id="A0A498IB67"/>
<name>A0A498IB67_MALDO</name>
<evidence type="ECO:0000313" key="2">
    <source>
        <dbReference type="Proteomes" id="UP000290289"/>
    </source>
</evidence>
<sequence length="124" mass="13905">MGLINTLSVSISAHQKGPVRPMVNFGLRFPSRPFPLVSPLSATSLRKMARENPAEKALSLLRSRLCGPNFFRVRSPRPATAPFCFWVPVVLEKLLYAPKFSIVISLQSSYNCSIQLIFLLYSCF</sequence>
<protein>
    <submittedName>
        <fullName evidence="1">Uncharacterized protein</fullName>
    </submittedName>
</protein>
<evidence type="ECO:0000313" key="1">
    <source>
        <dbReference type="EMBL" id="RXH79247.1"/>
    </source>
</evidence>
<comment type="caution">
    <text evidence="1">The sequence shown here is derived from an EMBL/GenBank/DDBJ whole genome shotgun (WGS) entry which is preliminary data.</text>
</comment>
<accession>A0A498IB67</accession>
<organism evidence="1 2">
    <name type="scientific">Malus domestica</name>
    <name type="common">Apple</name>
    <name type="synonym">Pyrus malus</name>
    <dbReference type="NCBI Taxonomy" id="3750"/>
    <lineage>
        <taxon>Eukaryota</taxon>
        <taxon>Viridiplantae</taxon>
        <taxon>Streptophyta</taxon>
        <taxon>Embryophyta</taxon>
        <taxon>Tracheophyta</taxon>
        <taxon>Spermatophyta</taxon>
        <taxon>Magnoliopsida</taxon>
        <taxon>eudicotyledons</taxon>
        <taxon>Gunneridae</taxon>
        <taxon>Pentapetalae</taxon>
        <taxon>rosids</taxon>
        <taxon>fabids</taxon>
        <taxon>Rosales</taxon>
        <taxon>Rosaceae</taxon>
        <taxon>Amygdaloideae</taxon>
        <taxon>Maleae</taxon>
        <taxon>Malus</taxon>
    </lineage>
</organism>
<proteinExistence type="predicted"/>
<dbReference type="EMBL" id="RDQH01000339">
    <property type="protein sequence ID" value="RXH79247.1"/>
    <property type="molecule type" value="Genomic_DNA"/>
</dbReference>